<evidence type="ECO:0000313" key="2">
    <source>
        <dbReference type="EMBL" id="QFG69898.1"/>
    </source>
</evidence>
<gene>
    <name evidence="2" type="ORF">FY030_15355</name>
</gene>
<dbReference type="AlphaFoldDB" id="A0A5J6V7Z4"/>
<evidence type="ECO:0000256" key="1">
    <source>
        <dbReference type="SAM" id="MobiDB-lite"/>
    </source>
</evidence>
<organism evidence="2 3">
    <name type="scientific">Ornithinimicrobium pratense</name>
    <dbReference type="NCBI Taxonomy" id="2593973"/>
    <lineage>
        <taxon>Bacteria</taxon>
        <taxon>Bacillati</taxon>
        <taxon>Actinomycetota</taxon>
        <taxon>Actinomycetes</taxon>
        <taxon>Micrococcales</taxon>
        <taxon>Ornithinimicrobiaceae</taxon>
        <taxon>Ornithinimicrobium</taxon>
    </lineage>
</organism>
<sequence length="183" mass="19693">MARSVGSVGGMTQRPQDDQPPPLPRPDGVSGGIPEVIPSYQPPARAGAGGAVREPQDRIDTYFGQVDRIGRFPLARETRVNAGMSTVRLDLREVIAPGETIEIRLAMWMSNLRLVVPPGTEVALQVNASMGGARLEVDAKAQGAPPTGTRVVISGWSTMSDVRVRAFALGTKPRSGWRWTRPK</sequence>
<feature type="region of interest" description="Disordered" evidence="1">
    <location>
        <begin position="1"/>
        <end position="53"/>
    </location>
</feature>
<name>A0A5J6V7Z4_9MICO</name>
<proteinExistence type="predicted"/>
<dbReference type="Proteomes" id="UP000326546">
    <property type="component" value="Chromosome"/>
</dbReference>
<evidence type="ECO:0000313" key="3">
    <source>
        <dbReference type="Proteomes" id="UP000326546"/>
    </source>
</evidence>
<dbReference type="EMBL" id="CP044427">
    <property type="protein sequence ID" value="QFG69898.1"/>
    <property type="molecule type" value="Genomic_DNA"/>
</dbReference>
<accession>A0A5J6V7Z4</accession>
<dbReference type="KEGG" id="serw:FY030_15355"/>
<protein>
    <submittedName>
        <fullName evidence="2">Cell wall-active antibiotics response protein</fullName>
    </submittedName>
</protein>
<reference evidence="2 3" key="1">
    <citation type="submission" date="2019-09" db="EMBL/GenBank/DDBJ databases">
        <title>Serinicoccus pratensis sp. nov., isolated from meadow soil.</title>
        <authorList>
            <person name="Zhang W."/>
        </authorList>
    </citation>
    <scope>NUCLEOTIDE SEQUENCE [LARGE SCALE GENOMIC DNA]</scope>
    <source>
        <strain evidence="2 3">W204</strain>
    </source>
</reference>
<keyword evidence="3" id="KW-1185">Reference proteome</keyword>
<dbReference type="OrthoDB" id="1953204at2"/>